<evidence type="ECO:0000256" key="3">
    <source>
        <dbReference type="ARBA" id="ARBA00022448"/>
    </source>
</evidence>
<keyword evidence="3" id="KW-0813">Transport</keyword>
<dbReference type="PRINTS" id="PR00171">
    <property type="entry name" value="SUGRTRNSPORT"/>
</dbReference>
<dbReference type="InterPro" id="IPR005829">
    <property type="entry name" value="Sugar_transporter_CS"/>
</dbReference>
<name>A0A2S6C2G6_9PEZI</name>
<dbReference type="GO" id="GO:0016020">
    <property type="term" value="C:membrane"/>
    <property type="evidence" value="ECO:0007669"/>
    <property type="project" value="UniProtKB-SubCell"/>
</dbReference>
<evidence type="ECO:0000313" key="10">
    <source>
        <dbReference type="Proteomes" id="UP000237631"/>
    </source>
</evidence>
<keyword evidence="4 7" id="KW-0812">Transmembrane</keyword>
<feature type="transmembrane region" description="Helical" evidence="7">
    <location>
        <begin position="309"/>
        <end position="333"/>
    </location>
</feature>
<dbReference type="OrthoDB" id="4540492at2759"/>
<sequence>MALLGELSPYFVSLLLTAALGPLLFGYHLAELNAPQEVITCAKEHSSASTFARLKNAFSTSSSSTSLPQCIPMSPAQFGLVSSFFTLGGLIGALSAGPVTGKYGRLKTMIYLSAFAVVGPLFEAAAPNIGVMAFGRLVAGVGAGGATVVVPIYISEISPPDKRGFFGAFTQILTNCGILITQALGLFLSRGQGWRIILGVGGAIALAQMIGLVLGGQESPKYLADAGKTSQAKTVLRKLRAPSADIENELLALGDSSPNEGQQPEDIDSEQATLLANDSSSPTSRKRTTTTKQSLGFFTVSTHPDTRSAVISVIAIMVAQQFTGINSIVMYGVGLLSSLLSTNAALLNVFVALVNIIITTSCAPLADKWGRKRSLLLSITGMGISSILLAIGMMNSIKLLSAISVILFVASFGLGLGPIPFILASELVSSEAVGAVQSWALAANWIATFVVAQFFPLINERMGTGQVYFIFAGFALVFGGFIAWYVPETLGKKDADEVWGRRKVGGLED</sequence>
<evidence type="ECO:0000256" key="7">
    <source>
        <dbReference type="SAM" id="Phobius"/>
    </source>
</evidence>
<evidence type="ECO:0000256" key="6">
    <source>
        <dbReference type="ARBA" id="ARBA00023136"/>
    </source>
</evidence>
<gene>
    <name evidence="9" type="ORF">CBER1_04618</name>
</gene>
<evidence type="ECO:0000259" key="8">
    <source>
        <dbReference type="PROSITE" id="PS50850"/>
    </source>
</evidence>
<feature type="transmembrane region" description="Helical" evidence="7">
    <location>
        <begin position="467"/>
        <end position="486"/>
    </location>
</feature>
<keyword evidence="10" id="KW-1185">Reference proteome</keyword>
<dbReference type="InterPro" id="IPR005828">
    <property type="entry name" value="MFS_sugar_transport-like"/>
</dbReference>
<proteinExistence type="inferred from homology"/>
<accession>A0A2S6C2G6</accession>
<feature type="transmembrane region" description="Helical" evidence="7">
    <location>
        <begin position="345"/>
        <end position="363"/>
    </location>
</feature>
<feature type="transmembrane region" description="Helical" evidence="7">
    <location>
        <begin position="166"/>
        <end position="188"/>
    </location>
</feature>
<dbReference type="PROSITE" id="PS00217">
    <property type="entry name" value="SUGAR_TRANSPORT_2"/>
    <property type="match status" value="1"/>
</dbReference>
<dbReference type="InterPro" id="IPR045263">
    <property type="entry name" value="GLUT"/>
</dbReference>
<dbReference type="EMBL" id="PNEN01000574">
    <property type="protein sequence ID" value="PPJ53903.1"/>
    <property type="molecule type" value="Genomic_DNA"/>
</dbReference>
<dbReference type="Gene3D" id="1.20.1250.20">
    <property type="entry name" value="MFS general substrate transporter like domains"/>
    <property type="match status" value="1"/>
</dbReference>
<feature type="transmembrane region" description="Helical" evidence="7">
    <location>
        <begin position="7"/>
        <end position="27"/>
    </location>
</feature>
<evidence type="ECO:0000256" key="2">
    <source>
        <dbReference type="ARBA" id="ARBA00010992"/>
    </source>
</evidence>
<comment type="subcellular location">
    <subcellularLocation>
        <location evidence="1">Membrane</location>
        <topology evidence="1">Multi-pass membrane protein</topology>
    </subcellularLocation>
</comment>
<dbReference type="InterPro" id="IPR036259">
    <property type="entry name" value="MFS_trans_sf"/>
</dbReference>
<evidence type="ECO:0000256" key="1">
    <source>
        <dbReference type="ARBA" id="ARBA00004141"/>
    </source>
</evidence>
<comment type="similarity">
    <text evidence="2">Belongs to the major facilitator superfamily. Sugar transporter (TC 2.A.1.1) family.</text>
</comment>
<feature type="transmembrane region" description="Helical" evidence="7">
    <location>
        <begin position="133"/>
        <end position="154"/>
    </location>
</feature>
<keyword evidence="5 7" id="KW-1133">Transmembrane helix</keyword>
<feature type="transmembrane region" description="Helical" evidence="7">
    <location>
        <begin position="400"/>
        <end position="424"/>
    </location>
</feature>
<reference evidence="10" key="1">
    <citation type="journal article" date="2017" name="bioRxiv">
        <title>Conservation of a gene cluster reveals novel cercosporin biosynthetic mechanisms and extends production to the genus Colletotrichum.</title>
        <authorList>
            <person name="de Jonge R."/>
            <person name="Ebert M.K."/>
            <person name="Huitt-Roehl C.R."/>
            <person name="Pal P."/>
            <person name="Suttle J.C."/>
            <person name="Spanner R.E."/>
            <person name="Neubauer J.D."/>
            <person name="Jurick W.M.II."/>
            <person name="Stott K.A."/>
            <person name="Secor G.A."/>
            <person name="Thomma B.P.H.J."/>
            <person name="Van de Peer Y."/>
            <person name="Townsend C.A."/>
            <person name="Bolton M.D."/>
        </authorList>
    </citation>
    <scope>NUCLEOTIDE SEQUENCE [LARGE SCALE GENOMIC DNA]</scope>
    <source>
        <strain evidence="10">CBS538.71</strain>
    </source>
</reference>
<feature type="transmembrane region" description="Helical" evidence="7">
    <location>
        <begin position="375"/>
        <end position="394"/>
    </location>
</feature>
<dbReference type="STRING" id="357750.A0A2S6C2G6"/>
<organism evidence="9 10">
    <name type="scientific">Cercospora berteroae</name>
    <dbReference type="NCBI Taxonomy" id="357750"/>
    <lineage>
        <taxon>Eukaryota</taxon>
        <taxon>Fungi</taxon>
        <taxon>Dikarya</taxon>
        <taxon>Ascomycota</taxon>
        <taxon>Pezizomycotina</taxon>
        <taxon>Dothideomycetes</taxon>
        <taxon>Dothideomycetidae</taxon>
        <taxon>Mycosphaerellales</taxon>
        <taxon>Mycosphaerellaceae</taxon>
        <taxon>Cercospora</taxon>
    </lineage>
</organism>
<dbReference type="Proteomes" id="UP000237631">
    <property type="component" value="Unassembled WGS sequence"/>
</dbReference>
<dbReference type="SUPFAM" id="SSF103473">
    <property type="entry name" value="MFS general substrate transporter"/>
    <property type="match status" value="1"/>
</dbReference>
<feature type="transmembrane region" description="Helical" evidence="7">
    <location>
        <begin position="109"/>
        <end position="127"/>
    </location>
</feature>
<protein>
    <recommendedName>
        <fullName evidence="8">Major facilitator superfamily (MFS) profile domain-containing protein</fullName>
    </recommendedName>
</protein>
<feature type="transmembrane region" description="Helical" evidence="7">
    <location>
        <begin position="76"/>
        <end position="97"/>
    </location>
</feature>
<feature type="transmembrane region" description="Helical" evidence="7">
    <location>
        <begin position="436"/>
        <end position="455"/>
    </location>
</feature>
<dbReference type="GO" id="GO:0015149">
    <property type="term" value="F:hexose transmembrane transporter activity"/>
    <property type="evidence" value="ECO:0007669"/>
    <property type="project" value="TreeGrafter"/>
</dbReference>
<comment type="caution">
    <text evidence="9">The sequence shown here is derived from an EMBL/GenBank/DDBJ whole genome shotgun (WGS) entry which is preliminary data.</text>
</comment>
<evidence type="ECO:0000256" key="5">
    <source>
        <dbReference type="ARBA" id="ARBA00022989"/>
    </source>
</evidence>
<keyword evidence="6 7" id="KW-0472">Membrane</keyword>
<dbReference type="AlphaFoldDB" id="A0A2S6C2G6"/>
<dbReference type="PANTHER" id="PTHR23503:SF8">
    <property type="entry name" value="FACILITATED GLUCOSE TRANSPORTER PROTEIN 1"/>
    <property type="match status" value="1"/>
</dbReference>
<dbReference type="PANTHER" id="PTHR23503">
    <property type="entry name" value="SOLUTE CARRIER FAMILY 2"/>
    <property type="match status" value="1"/>
</dbReference>
<feature type="domain" description="Major facilitator superfamily (MFS) profile" evidence="8">
    <location>
        <begin position="14"/>
        <end position="490"/>
    </location>
</feature>
<dbReference type="InterPro" id="IPR020846">
    <property type="entry name" value="MFS_dom"/>
</dbReference>
<dbReference type="Pfam" id="PF00083">
    <property type="entry name" value="Sugar_tr"/>
    <property type="match status" value="1"/>
</dbReference>
<evidence type="ECO:0000256" key="4">
    <source>
        <dbReference type="ARBA" id="ARBA00022692"/>
    </source>
</evidence>
<evidence type="ECO:0000313" key="9">
    <source>
        <dbReference type="EMBL" id="PPJ53903.1"/>
    </source>
</evidence>
<dbReference type="PROSITE" id="PS50850">
    <property type="entry name" value="MFS"/>
    <property type="match status" value="1"/>
</dbReference>
<dbReference type="InterPro" id="IPR003663">
    <property type="entry name" value="Sugar/inositol_transpt"/>
</dbReference>
<feature type="transmembrane region" description="Helical" evidence="7">
    <location>
        <begin position="194"/>
        <end position="214"/>
    </location>
</feature>